<reference evidence="1 2" key="1">
    <citation type="submission" date="2019-04" db="EMBL/GenBank/DDBJ databases">
        <title>Niastella caeni sp. nov., isolated from activated sludge.</title>
        <authorList>
            <person name="Sheng M."/>
        </authorList>
    </citation>
    <scope>NUCLEOTIDE SEQUENCE [LARGE SCALE GENOMIC DNA]</scope>
    <source>
        <strain evidence="1 2">HX-2-15</strain>
    </source>
</reference>
<comment type="caution">
    <text evidence="1">The sequence shown here is derived from an EMBL/GenBank/DDBJ whole genome shotgun (WGS) entry which is preliminary data.</text>
</comment>
<gene>
    <name evidence="1" type="ORF">FAM09_01525</name>
</gene>
<dbReference type="EMBL" id="STFF01000001">
    <property type="protein sequence ID" value="THU40820.1"/>
    <property type="molecule type" value="Genomic_DNA"/>
</dbReference>
<name>A0A4S8HYR6_9BACT</name>
<dbReference type="RefSeq" id="WP_136575312.1">
    <property type="nucleotide sequence ID" value="NZ_STFF01000001.1"/>
</dbReference>
<accession>A0A4S8HYR6</accession>
<protein>
    <submittedName>
        <fullName evidence="1">Uncharacterized protein</fullName>
    </submittedName>
</protein>
<dbReference type="Proteomes" id="UP000306918">
    <property type="component" value="Unassembled WGS sequence"/>
</dbReference>
<sequence>MKLRNKKTVRNRGYKKKKVIVPRAKIKQRGGGCHDEKDPDFIPRHIQERRAGRMIRKMRRMAENGVGQM</sequence>
<dbReference type="AlphaFoldDB" id="A0A4S8HYR6"/>
<evidence type="ECO:0000313" key="1">
    <source>
        <dbReference type="EMBL" id="THU40820.1"/>
    </source>
</evidence>
<proteinExistence type="predicted"/>
<keyword evidence="2" id="KW-1185">Reference proteome</keyword>
<evidence type="ECO:0000313" key="2">
    <source>
        <dbReference type="Proteomes" id="UP000306918"/>
    </source>
</evidence>
<organism evidence="1 2">
    <name type="scientific">Niastella caeni</name>
    <dbReference type="NCBI Taxonomy" id="2569763"/>
    <lineage>
        <taxon>Bacteria</taxon>
        <taxon>Pseudomonadati</taxon>
        <taxon>Bacteroidota</taxon>
        <taxon>Chitinophagia</taxon>
        <taxon>Chitinophagales</taxon>
        <taxon>Chitinophagaceae</taxon>
        <taxon>Niastella</taxon>
    </lineage>
</organism>